<proteinExistence type="predicted"/>
<keyword evidence="2" id="KW-1185">Reference proteome</keyword>
<dbReference type="EMBL" id="CP045901">
    <property type="protein sequence ID" value="QQP37402.1"/>
    <property type="molecule type" value="Genomic_DNA"/>
</dbReference>
<name>A0A7T8GTF9_CALRO</name>
<evidence type="ECO:0000313" key="2">
    <source>
        <dbReference type="Proteomes" id="UP000595437"/>
    </source>
</evidence>
<reference evidence="2" key="1">
    <citation type="submission" date="2021-01" db="EMBL/GenBank/DDBJ databases">
        <title>Caligus Genome Assembly.</title>
        <authorList>
            <person name="Gallardo-Escarate C."/>
        </authorList>
    </citation>
    <scope>NUCLEOTIDE SEQUENCE [LARGE SCALE GENOMIC DNA]</scope>
</reference>
<feature type="non-terminal residue" evidence="1">
    <location>
        <position position="1"/>
    </location>
</feature>
<sequence length="58" mass="6409">RVFTQISTSDIHKGSLTENNIGLTVGSVFLLGFHHCRHTTSLVIRKQGKSLLTPSNFN</sequence>
<gene>
    <name evidence="1" type="ORF">FKW44_017650</name>
</gene>
<dbReference type="AlphaFoldDB" id="A0A7T8GTF9"/>
<dbReference type="Proteomes" id="UP000595437">
    <property type="component" value="Chromosome 12"/>
</dbReference>
<organism evidence="1 2">
    <name type="scientific">Caligus rogercresseyi</name>
    <name type="common">Sea louse</name>
    <dbReference type="NCBI Taxonomy" id="217165"/>
    <lineage>
        <taxon>Eukaryota</taxon>
        <taxon>Metazoa</taxon>
        <taxon>Ecdysozoa</taxon>
        <taxon>Arthropoda</taxon>
        <taxon>Crustacea</taxon>
        <taxon>Multicrustacea</taxon>
        <taxon>Hexanauplia</taxon>
        <taxon>Copepoda</taxon>
        <taxon>Siphonostomatoida</taxon>
        <taxon>Caligidae</taxon>
        <taxon>Caligus</taxon>
    </lineage>
</organism>
<accession>A0A7T8GTF9</accession>
<evidence type="ECO:0000313" key="1">
    <source>
        <dbReference type="EMBL" id="QQP37402.1"/>
    </source>
</evidence>
<protein>
    <submittedName>
        <fullName evidence="1">Uncharacterized protein</fullName>
    </submittedName>
</protein>
<feature type="non-terminal residue" evidence="1">
    <location>
        <position position="58"/>
    </location>
</feature>